<dbReference type="Pfam" id="PF00027">
    <property type="entry name" value="cNMP_binding"/>
    <property type="match status" value="1"/>
</dbReference>
<name>A0A8J7FII9_9NEIS</name>
<dbReference type="AlphaFoldDB" id="A0A8J7FII9"/>
<dbReference type="PROSITE" id="PS50042">
    <property type="entry name" value="CNMP_BINDING_3"/>
    <property type="match status" value="1"/>
</dbReference>
<dbReference type="Pfam" id="PF10335">
    <property type="entry name" value="DUF294_C"/>
    <property type="match status" value="1"/>
</dbReference>
<dbReference type="InterPro" id="IPR046342">
    <property type="entry name" value="CBS_dom_sf"/>
</dbReference>
<dbReference type="InterPro" id="IPR018490">
    <property type="entry name" value="cNMP-bd_dom_sf"/>
</dbReference>
<dbReference type="InterPro" id="IPR051257">
    <property type="entry name" value="Diverse_CBS-Domain"/>
</dbReference>
<dbReference type="Pfam" id="PF00571">
    <property type="entry name" value="CBS"/>
    <property type="match status" value="1"/>
</dbReference>
<dbReference type="InterPro" id="IPR000595">
    <property type="entry name" value="cNMP-bd_dom"/>
</dbReference>
<comment type="caution">
    <text evidence="5">The sequence shown here is derived from an EMBL/GenBank/DDBJ whole genome shotgun (WGS) entry which is preliminary data.</text>
</comment>
<dbReference type="PANTHER" id="PTHR43080:SF2">
    <property type="entry name" value="CBS DOMAIN-CONTAINING PROTEIN"/>
    <property type="match status" value="1"/>
</dbReference>
<keyword evidence="1 2" id="KW-0129">CBS domain</keyword>
<reference evidence="5 6" key="1">
    <citation type="submission" date="2020-10" db="EMBL/GenBank/DDBJ databases">
        <title>The genome sequence of Chitinilyticum litopenaei 4Y14.</title>
        <authorList>
            <person name="Liu Y."/>
        </authorList>
    </citation>
    <scope>NUCLEOTIDE SEQUENCE [LARGE SCALE GENOMIC DNA]</scope>
    <source>
        <strain evidence="5 6">4Y14</strain>
    </source>
</reference>
<evidence type="ECO:0000256" key="2">
    <source>
        <dbReference type="PROSITE-ProRule" id="PRU00703"/>
    </source>
</evidence>
<sequence>MTSAFPFQHAPFDTLSSQEQQTVASSLDILYFPAQHRILQPGDAVDQLYVVMKGRVEETGGPNGTVHYSEQEVFDSRALVNGTAGMLLHAAEDTIVWQIPRDVILDLTRSNPRFAAFFYDDVARKLAELAHQPYRQEAEDLMLTRISDIAYRPPSRLDCNATVMSAARAMQAGHVTSVLVEGEKGCGIFTQSDLRNFIIAGLDPNTEPVEWHASYRLHTIEESDYLHQAMLLMVRHTIQRLIVTRRGEICGILEQVDLLSSLANNPHSVGGQIERAGSISDLHSAAAAMQPLTARLFASGMKVTLIAELMSELRQKLLERLFTLLAPAELLPHVCLLVLGSEGRGEQILRTDQDNALIIEDGYQHPQLGEICQRFTAELLRMGYPPCPGGIMLSTREWCGSVSEFRSRIKQWTGAPDARQLMALAIWTDARPICGNPALHAGLDDYLRRWLDGNPAFLAHFAWPVEQFEPPLTLFSRLVTEAGDNRQQLDLKKGGIFPIVHGIRSLALEHGVRACNTYERLQQLHDIPTLPRELARDLAEALAFLQGLQLKTGLVQLRAGQQPDNLIDPRDLTTLERDLLKDSLGVVKRFRQLLRHHYRLGAL</sequence>
<gene>
    <name evidence="5" type="ORF">INR99_11360</name>
</gene>
<organism evidence="5 6">
    <name type="scientific">Chitinilyticum piscinae</name>
    <dbReference type="NCBI Taxonomy" id="2866724"/>
    <lineage>
        <taxon>Bacteria</taxon>
        <taxon>Pseudomonadati</taxon>
        <taxon>Pseudomonadota</taxon>
        <taxon>Betaproteobacteria</taxon>
        <taxon>Neisseriales</taxon>
        <taxon>Chitinibacteraceae</taxon>
        <taxon>Chitinilyticum</taxon>
    </lineage>
</organism>
<dbReference type="SUPFAM" id="SSF54631">
    <property type="entry name" value="CBS-domain pair"/>
    <property type="match status" value="1"/>
</dbReference>
<evidence type="ECO:0000259" key="4">
    <source>
        <dbReference type="PROSITE" id="PS51371"/>
    </source>
</evidence>
<dbReference type="PANTHER" id="PTHR43080">
    <property type="entry name" value="CBS DOMAIN-CONTAINING PROTEIN CBSX3, MITOCHONDRIAL"/>
    <property type="match status" value="1"/>
</dbReference>
<dbReference type="GO" id="GO:0008773">
    <property type="term" value="F:[protein-PII] uridylyltransferase activity"/>
    <property type="evidence" value="ECO:0007669"/>
    <property type="project" value="InterPro"/>
</dbReference>
<accession>A0A8J7FII9</accession>
<dbReference type="PROSITE" id="PS51371">
    <property type="entry name" value="CBS"/>
    <property type="match status" value="1"/>
</dbReference>
<evidence type="ECO:0000256" key="1">
    <source>
        <dbReference type="ARBA" id="ARBA00023122"/>
    </source>
</evidence>
<feature type="domain" description="CBS" evidence="4">
    <location>
        <begin position="213"/>
        <end position="269"/>
    </location>
</feature>
<feature type="domain" description="Cyclic nucleotide-binding" evidence="3">
    <location>
        <begin position="11"/>
        <end position="125"/>
    </location>
</feature>
<proteinExistence type="predicted"/>
<dbReference type="InterPro" id="IPR014710">
    <property type="entry name" value="RmlC-like_jellyroll"/>
</dbReference>
<keyword evidence="6" id="KW-1185">Reference proteome</keyword>
<dbReference type="SUPFAM" id="SSF51206">
    <property type="entry name" value="cAMP-binding domain-like"/>
    <property type="match status" value="1"/>
</dbReference>
<dbReference type="CDD" id="cd00038">
    <property type="entry name" value="CAP_ED"/>
    <property type="match status" value="1"/>
</dbReference>
<dbReference type="Gene3D" id="3.10.580.10">
    <property type="entry name" value="CBS-domain"/>
    <property type="match status" value="1"/>
</dbReference>
<protein>
    <submittedName>
        <fullName evidence="5">Cyclic nucleotide-binding/CBS domain-containing protein</fullName>
    </submittedName>
</protein>
<evidence type="ECO:0000259" key="3">
    <source>
        <dbReference type="PROSITE" id="PS50042"/>
    </source>
</evidence>
<dbReference type="InterPro" id="IPR000644">
    <property type="entry name" value="CBS_dom"/>
</dbReference>
<dbReference type="Proteomes" id="UP000604481">
    <property type="component" value="Unassembled WGS sequence"/>
</dbReference>
<dbReference type="CDD" id="cd05401">
    <property type="entry name" value="NT_GlnE_GlnD_like"/>
    <property type="match status" value="1"/>
</dbReference>
<evidence type="ECO:0000313" key="6">
    <source>
        <dbReference type="Proteomes" id="UP000604481"/>
    </source>
</evidence>
<dbReference type="Pfam" id="PF03445">
    <property type="entry name" value="DUF294"/>
    <property type="match status" value="1"/>
</dbReference>
<dbReference type="InterPro" id="IPR018821">
    <property type="entry name" value="DUF294_put_nucleoTrafse_sb-bd"/>
</dbReference>
<dbReference type="Gene3D" id="2.60.120.10">
    <property type="entry name" value="Jelly Rolls"/>
    <property type="match status" value="1"/>
</dbReference>
<evidence type="ECO:0000313" key="5">
    <source>
        <dbReference type="EMBL" id="MBE9609940.1"/>
    </source>
</evidence>
<dbReference type="EMBL" id="JADFUA010000006">
    <property type="protein sequence ID" value="MBE9609940.1"/>
    <property type="molecule type" value="Genomic_DNA"/>
</dbReference>
<dbReference type="InterPro" id="IPR005105">
    <property type="entry name" value="GlnD_Uridyltrans_N"/>
</dbReference>
<dbReference type="RefSeq" id="WP_194116465.1">
    <property type="nucleotide sequence ID" value="NZ_JADFUA010000006.1"/>
</dbReference>